<accession>A0A1F5Q6B4</accession>
<organism evidence="3 4">
    <name type="scientific">Candidatus Doudnabacteria bacterium RIFCSPLOWO2_01_FULL_44_21</name>
    <dbReference type="NCBI Taxonomy" id="1817841"/>
    <lineage>
        <taxon>Bacteria</taxon>
        <taxon>Candidatus Doudnaibacteriota</taxon>
    </lineage>
</organism>
<evidence type="ECO:0000259" key="2">
    <source>
        <dbReference type="Pfam" id="PF13439"/>
    </source>
</evidence>
<dbReference type="SUPFAM" id="SSF53756">
    <property type="entry name" value="UDP-Glycosyltransferase/glycogen phosphorylase"/>
    <property type="match status" value="1"/>
</dbReference>
<dbReference type="PANTHER" id="PTHR12526:SF595">
    <property type="entry name" value="BLL5217 PROTEIN"/>
    <property type="match status" value="1"/>
</dbReference>
<dbReference type="STRING" id="1817841.A3B10_02060"/>
<name>A0A1F5Q6B4_9BACT</name>
<dbReference type="PANTHER" id="PTHR12526">
    <property type="entry name" value="GLYCOSYLTRANSFERASE"/>
    <property type="match status" value="1"/>
</dbReference>
<dbReference type="EMBL" id="MFFB01000001">
    <property type="protein sequence ID" value="OGE97360.1"/>
    <property type="molecule type" value="Genomic_DNA"/>
</dbReference>
<dbReference type="Pfam" id="PF00534">
    <property type="entry name" value="Glycos_transf_1"/>
    <property type="match status" value="1"/>
</dbReference>
<gene>
    <name evidence="3" type="ORF">A3B10_02060</name>
</gene>
<dbReference type="GO" id="GO:0016757">
    <property type="term" value="F:glycosyltransferase activity"/>
    <property type="evidence" value="ECO:0007669"/>
    <property type="project" value="InterPro"/>
</dbReference>
<protein>
    <recommendedName>
        <fullName evidence="5">Glycosyl transferase</fullName>
    </recommendedName>
</protein>
<dbReference type="CDD" id="cd03802">
    <property type="entry name" value="GT4_AviGT4-like"/>
    <property type="match status" value="1"/>
</dbReference>
<evidence type="ECO:0000313" key="3">
    <source>
        <dbReference type="EMBL" id="OGE97360.1"/>
    </source>
</evidence>
<reference evidence="3 4" key="1">
    <citation type="journal article" date="2016" name="Nat. Commun.">
        <title>Thousands of microbial genomes shed light on interconnected biogeochemical processes in an aquifer system.</title>
        <authorList>
            <person name="Anantharaman K."/>
            <person name="Brown C.T."/>
            <person name="Hug L.A."/>
            <person name="Sharon I."/>
            <person name="Castelle C.J."/>
            <person name="Probst A.J."/>
            <person name="Thomas B.C."/>
            <person name="Singh A."/>
            <person name="Wilkins M.J."/>
            <person name="Karaoz U."/>
            <person name="Brodie E.L."/>
            <person name="Williams K.H."/>
            <person name="Hubbard S.S."/>
            <person name="Banfield J.F."/>
        </authorList>
    </citation>
    <scope>NUCLEOTIDE SEQUENCE [LARGE SCALE GENOMIC DNA]</scope>
</reference>
<dbReference type="AlphaFoldDB" id="A0A1F5Q6B4"/>
<dbReference type="Pfam" id="PF13439">
    <property type="entry name" value="Glyco_transf_4"/>
    <property type="match status" value="1"/>
</dbReference>
<dbReference type="Proteomes" id="UP000177281">
    <property type="component" value="Unassembled WGS sequence"/>
</dbReference>
<comment type="caution">
    <text evidence="3">The sequence shown here is derived from an EMBL/GenBank/DDBJ whole genome shotgun (WGS) entry which is preliminary data.</text>
</comment>
<evidence type="ECO:0000259" key="1">
    <source>
        <dbReference type="Pfam" id="PF00534"/>
    </source>
</evidence>
<proteinExistence type="predicted"/>
<evidence type="ECO:0000313" key="4">
    <source>
        <dbReference type="Proteomes" id="UP000177281"/>
    </source>
</evidence>
<feature type="domain" description="Glycosyl transferase family 1" evidence="1">
    <location>
        <begin position="164"/>
        <end position="325"/>
    </location>
</feature>
<dbReference type="InterPro" id="IPR001296">
    <property type="entry name" value="Glyco_trans_1"/>
</dbReference>
<dbReference type="Gene3D" id="3.40.50.2000">
    <property type="entry name" value="Glycogen Phosphorylase B"/>
    <property type="match status" value="2"/>
</dbReference>
<dbReference type="InterPro" id="IPR028098">
    <property type="entry name" value="Glyco_trans_4-like_N"/>
</dbReference>
<sequence>MKIAIVSPFSESVPPAKYGGTELVVSNITENLVTLGHEVVLFAPAGSKTKAKLVETLPRSLRSMNLKNAQYGNAVIVTSIGKIAAKLAQENFDVIHNHVGWRLLSLEQLIKTPIVTTLHGPLNDDYQNFIYSMYKKSNFISISLSQRKPMPELNFVANVYNGIEIDRFPFVEKPQGDYFAFLGRMSPEKGPLQAIMAAKAANVKLIMAAKVDAVDRRYFEEQIQPLVDGKQIKFIGEVDHQGKVELLSNAKALLALIQWEEPFGLFFVESLVCGTPVIATNRGSVPELIKHGETGFICDNEEKIIQSIDQIDRINRAACSNYARENFSAVQMTKGYLSAYKKIIS</sequence>
<feature type="domain" description="Glycosyltransferase subfamily 4-like N-terminal" evidence="2">
    <location>
        <begin position="18"/>
        <end position="127"/>
    </location>
</feature>
<evidence type="ECO:0008006" key="5">
    <source>
        <dbReference type="Google" id="ProtNLM"/>
    </source>
</evidence>